<dbReference type="AlphaFoldDB" id="A0A4Q0PRE7"/>
<organism evidence="1 2">
    <name type="scientific">Leeuwenhoekiella marinoflava</name>
    <dbReference type="NCBI Taxonomy" id="988"/>
    <lineage>
        <taxon>Bacteria</taxon>
        <taxon>Pseudomonadati</taxon>
        <taxon>Bacteroidota</taxon>
        <taxon>Flavobacteriia</taxon>
        <taxon>Flavobacteriales</taxon>
        <taxon>Flavobacteriaceae</taxon>
        <taxon>Leeuwenhoekiella</taxon>
    </lineage>
</organism>
<evidence type="ECO:0000313" key="1">
    <source>
        <dbReference type="EMBL" id="RXG33143.1"/>
    </source>
</evidence>
<dbReference type="RefSeq" id="WP_073096088.1">
    <property type="nucleotide sequence ID" value="NZ_QOVL01000001.1"/>
</dbReference>
<sequence length="128" mass="14736">MFCILFLVFVACDLSNTSETKKILSTEKAINTEIKSDKALNRGFIKLDKENYISQNTQSILKKSSLSNNRLIKLGDLEPPYKIIKHRGNDTLIIIKNMDTVFFKMIDYSKDNKNDPTFKDFLKGFFGN</sequence>
<protein>
    <submittedName>
        <fullName evidence="1">Uncharacterized protein</fullName>
    </submittedName>
</protein>
<proteinExistence type="predicted"/>
<gene>
    <name evidence="1" type="ORF">DSL99_238</name>
</gene>
<dbReference type="EMBL" id="QOVL01000001">
    <property type="protein sequence ID" value="RXG33143.1"/>
    <property type="molecule type" value="Genomic_DNA"/>
</dbReference>
<evidence type="ECO:0000313" key="2">
    <source>
        <dbReference type="Proteomes" id="UP000290608"/>
    </source>
</evidence>
<comment type="caution">
    <text evidence="1">The sequence shown here is derived from an EMBL/GenBank/DDBJ whole genome shotgun (WGS) entry which is preliminary data.</text>
</comment>
<reference evidence="1 2" key="1">
    <citation type="submission" date="2018-07" db="EMBL/GenBank/DDBJ databases">
        <title>Leeuwenhoekiella genomics.</title>
        <authorList>
            <person name="Tahon G."/>
            <person name="Willems A."/>
        </authorList>
    </citation>
    <scope>NUCLEOTIDE SEQUENCE [LARGE SCALE GENOMIC DNA]</scope>
    <source>
        <strain evidence="1 2">LMG 1345</strain>
    </source>
</reference>
<dbReference type="Proteomes" id="UP000290608">
    <property type="component" value="Unassembled WGS sequence"/>
</dbReference>
<name>A0A4Q0PRE7_9FLAO</name>
<accession>A0A4Q0PRE7</accession>
<dbReference type="STRING" id="1122159.SAMN02745246_00296"/>